<dbReference type="EMBL" id="JBHFQA010000011">
    <property type="protein sequence ID" value="KAL2090977.1"/>
    <property type="molecule type" value="Genomic_DNA"/>
</dbReference>
<accession>A0ABD1JVT9</accession>
<gene>
    <name evidence="2" type="ORF">ACEWY4_013240</name>
</gene>
<comment type="caution">
    <text evidence="2">The sequence shown here is derived from an EMBL/GenBank/DDBJ whole genome shotgun (WGS) entry which is preliminary data.</text>
</comment>
<dbReference type="Pfam" id="PF14953">
    <property type="entry name" value="DUF4504"/>
    <property type="match status" value="1"/>
</dbReference>
<proteinExistence type="inferred from homology"/>
<reference evidence="2 3" key="1">
    <citation type="submission" date="2024-09" db="EMBL/GenBank/DDBJ databases">
        <title>A chromosome-level genome assembly of Gray's grenadier anchovy, Coilia grayii.</title>
        <authorList>
            <person name="Fu Z."/>
        </authorList>
    </citation>
    <scope>NUCLEOTIDE SEQUENCE [LARGE SCALE GENOMIC DNA]</scope>
    <source>
        <strain evidence="2">G4</strain>
        <tissue evidence="2">Muscle</tissue>
    </source>
</reference>
<sequence>MDLFVDVARQFLCVGKRTKVLSRTVCLDLAAQLLATDLGLKPAVLFDINGASPEQVCHYLSALQENGFLSSALYTVALCGNVFIANLKQTVVHLQGLLLRGNLLVIDVCPSLVQPALFDMKCGGTEDMVKALLNYFTTESVTEQRNSIMEISEDLLQKWNLCTVFGVLLGYPATYWFDEDKGFDNCLSFVPLSVTKVSLTWQTDYGQHRFNLFSFSIPEILLVQAGALFESWAQNLQQQVKTQTVFTELNIFKTNVTLPAVTL</sequence>
<dbReference type="InterPro" id="IPR027850">
    <property type="entry name" value="DUF4504"/>
</dbReference>
<protein>
    <submittedName>
        <fullName evidence="2">Uncharacterized protein</fullName>
    </submittedName>
</protein>
<evidence type="ECO:0000313" key="2">
    <source>
        <dbReference type="EMBL" id="KAL2090977.1"/>
    </source>
</evidence>
<name>A0ABD1JVT9_9TELE</name>
<evidence type="ECO:0000313" key="3">
    <source>
        <dbReference type="Proteomes" id="UP001591681"/>
    </source>
</evidence>
<dbReference type="AlphaFoldDB" id="A0ABD1JVT9"/>
<comment type="similarity">
    <text evidence="1">Belongs to the UPF0739 family.</text>
</comment>
<keyword evidence="3" id="KW-1185">Reference proteome</keyword>
<organism evidence="2 3">
    <name type="scientific">Coilia grayii</name>
    <name type="common">Gray's grenadier anchovy</name>
    <dbReference type="NCBI Taxonomy" id="363190"/>
    <lineage>
        <taxon>Eukaryota</taxon>
        <taxon>Metazoa</taxon>
        <taxon>Chordata</taxon>
        <taxon>Craniata</taxon>
        <taxon>Vertebrata</taxon>
        <taxon>Euteleostomi</taxon>
        <taxon>Actinopterygii</taxon>
        <taxon>Neopterygii</taxon>
        <taxon>Teleostei</taxon>
        <taxon>Clupei</taxon>
        <taxon>Clupeiformes</taxon>
        <taxon>Clupeoidei</taxon>
        <taxon>Engraulidae</taxon>
        <taxon>Coilinae</taxon>
        <taxon>Coilia</taxon>
    </lineage>
</organism>
<dbReference type="Proteomes" id="UP001591681">
    <property type="component" value="Unassembled WGS sequence"/>
</dbReference>
<evidence type="ECO:0000256" key="1">
    <source>
        <dbReference type="ARBA" id="ARBA00007065"/>
    </source>
</evidence>
<dbReference type="PANTHER" id="PTHR31366:SF2">
    <property type="entry name" value="UPF0739 PROTEIN C1ORF74"/>
    <property type="match status" value="1"/>
</dbReference>
<dbReference type="PANTHER" id="PTHR31366">
    <property type="entry name" value="UPF0739 PROTEIN C1ORF74"/>
    <property type="match status" value="1"/>
</dbReference>